<evidence type="ECO:0000313" key="1">
    <source>
        <dbReference type="EMBL" id="SCL88813.1"/>
    </source>
</evidence>
<dbReference type="AlphaFoldDB" id="A0AAX2CEY8"/>
<gene>
    <name evidence="1" type="ORF">BCB44BAC_01434</name>
</gene>
<protein>
    <submittedName>
        <fullName evidence="1">Uncharacterized protein</fullName>
    </submittedName>
</protein>
<dbReference type="Proteomes" id="UP000242164">
    <property type="component" value="Unassembled WGS sequence"/>
</dbReference>
<proteinExistence type="predicted"/>
<evidence type="ECO:0000313" key="2">
    <source>
        <dbReference type="Proteomes" id="UP000242164"/>
    </source>
</evidence>
<accession>A0AAX2CEY8</accession>
<sequence>MIYAFVAGTVAMYIGITKYVLNGVGATK</sequence>
<organism evidence="1 2">
    <name type="scientific">Bacillus cytotoxicus</name>
    <dbReference type="NCBI Taxonomy" id="580165"/>
    <lineage>
        <taxon>Bacteria</taxon>
        <taxon>Bacillati</taxon>
        <taxon>Bacillota</taxon>
        <taxon>Bacilli</taxon>
        <taxon>Bacillales</taxon>
        <taxon>Bacillaceae</taxon>
        <taxon>Bacillus</taxon>
        <taxon>Bacillus cereus group</taxon>
    </lineage>
</organism>
<reference evidence="1 2" key="1">
    <citation type="submission" date="2016-08" db="EMBL/GenBank/DDBJ databases">
        <authorList>
            <person name="Loux V."/>
            <person name="Rue O."/>
        </authorList>
    </citation>
    <scope>NUCLEOTIDE SEQUENCE [LARGE SCALE GENOMIC DNA]</scope>
    <source>
        <strain evidence="1 2">AFSSA_08CEB44bac</strain>
    </source>
</reference>
<name>A0AAX2CEY8_9BACI</name>
<dbReference type="EMBL" id="FMIK01000019">
    <property type="protein sequence ID" value="SCL88813.1"/>
    <property type="molecule type" value="Genomic_DNA"/>
</dbReference>
<comment type="caution">
    <text evidence="1">The sequence shown here is derived from an EMBL/GenBank/DDBJ whole genome shotgun (WGS) entry which is preliminary data.</text>
</comment>